<accession>A0A2T0FJM1</accession>
<reference evidence="5 6" key="1">
    <citation type="submission" date="2017-04" db="EMBL/GenBank/DDBJ databases">
        <title>Genome sequencing of [Candida] sorbophila.</title>
        <authorList>
            <person name="Ahn J.O."/>
        </authorList>
    </citation>
    <scope>NUCLEOTIDE SEQUENCE [LARGE SCALE GENOMIC DNA]</scope>
    <source>
        <strain evidence="5 6">DS02</strain>
    </source>
</reference>
<organism evidence="5 6">
    <name type="scientific">Wickerhamiella sorbophila</name>
    <dbReference type="NCBI Taxonomy" id="45607"/>
    <lineage>
        <taxon>Eukaryota</taxon>
        <taxon>Fungi</taxon>
        <taxon>Dikarya</taxon>
        <taxon>Ascomycota</taxon>
        <taxon>Saccharomycotina</taxon>
        <taxon>Dipodascomycetes</taxon>
        <taxon>Dipodascales</taxon>
        <taxon>Trichomonascaceae</taxon>
        <taxon>Wickerhamiella</taxon>
    </lineage>
</organism>
<dbReference type="AlphaFoldDB" id="A0A2T0FJM1"/>
<dbReference type="InterPro" id="IPR045173">
    <property type="entry name" value="Cdt1"/>
</dbReference>
<dbReference type="GO" id="GO:0003677">
    <property type="term" value="F:DNA binding"/>
    <property type="evidence" value="ECO:0007669"/>
    <property type="project" value="InterPro"/>
</dbReference>
<comment type="similarity">
    <text evidence="1">Belongs to the Cdt1 family.</text>
</comment>
<dbReference type="InterPro" id="IPR038090">
    <property type="entry name" value="Cdt1_C_WH_dom_sf"/>
</dbReference>
<keyword evidence="2" id="KW-0131">Cell cycle</keyword>
<keyword evidence="5" id="KW-0132">Cell division</keyword>
<dbReference type="GO" id="GO:0051301">
    <property type="term" value="P:cell division"/>
    <property type="evidence" value="ECO:0007669"/>
    <property type="project" value="UniProtKB-KW"/>
</dbReference>
<evidence type="ECO:0000313" key="5">
    <source>
        <dbReference type="EMBL" id="PRT55165.1"/>
    </source>
</evidence>
<evidence type="ECO:0000256" key="1">
    <source>
        <dbReference type="ARBA" id="ARBA00008356"/>
    </source>
</evidence>
<dbReference type="Pfam" id="PF08839">
    <property type="entry name" value="CDT1"/>
    <property type="match status" value="1"/>
</dbReference>
<name>A0A2T0FJM1_9ASCO</name>
<dbReference type="GO" id="GO:0005634">
    <property type="term" value="C:nucleus"/>
    <property type="evidence" value="ECO:0007669"/>
    <property type="project" value="TreeGrafter"/>
</dbReference>
<comment type="caution">
    <text evidence="5">The sequence shown here is derived from an EMBL/GenBank/DDBJ whole genome shotgun (WGS) entry which is preliminary data.</text>
</comment>
<dbReference type="STRING" id="45607.A0A2T0FJM1"/>
<evidence type="ECO:0000259" key="4">
    <source>
        <dbReference type="Pfam" id="PF16679"/>
    </source>
</evidence>
<dbReference type="RefSeq" id="XP_024665110.1">
    <property type="nucleotide sequence ID" value="XM_024809342.1"/>
</dbReference>
<dbReference type="PANTHER" id="PTHR28637:SF1">
    <property type="entry name" value="DNA REPLICATION FACTOR CDT1"/>
    <property type="match status" value="1"/>
</dbReference>
<sequence>MSLIQKFSAVEAVMQFHHSTSARPLPLEEVIARVLKLSGLRIAQQTVEEILEVYPDAYKLEQARTNWLLSTCELPLRLKERANKFATLIGARSLPSPPPTPMKPTRRIVGKAPSRVIKGTVKRYTASIPKTGDILTRIRMKEEALKRASDPLVKRQQREKFLIAQLPGISAVLHSLSTMRSSFSMSELIDRVSTSVKTRLSPSEISEAIELLSKSQPDFCSLVDSGNLKVVRLTCTAY</sequence>
<dbReference type="GO" id="GO:0071163">
    <property type="term" value="P:DNA replication preinitiation complex assembly"/>
    <property type="evidence" value="ECO:0007669"/>
    <property type="project" value="InterPro"/>
</dbReference>
<evidence type="ECO:0000259" key="3">
    <source>
        <dbReference type="Pfam" id="PF08839"/>
    </source>
</evidence>
<dbReference type="GO" id="GO:0000278">
    <property type="term" value="P:mitotic cell cycle"/>
    <property type="evidence" value="ECO:0007669"/>
    <property type="project" value="TreeGrafter"/>
</dbReference>
<evidence type="ECO:0000313" key="6">
    <source>
        <dbReference type="Proteomes" id="UP000238350"/>
    </source>
</evidence>
<proteinExistence type="inferred from homology"/>
<protein>
    <submittedName>
        <fullName evidence="5">Cell division cycle protein cdt1</fullName>
    </submittedName>
</protein>
<dbReference type="GO" id="GO:0000076">
    <property type="term" value="P:DNA replication checkpoint signaling"/>
    <property type="evidence" value="ECO:0007669"/>
    <property type="project" value="TreeGrafter"/>
</dbReference>
<feature type="domain" description="DNA replication factor Cdt1 C-terminal" evidence="4">
    <location>
        <begin position="134"/>
        <end position="225"/>
    </location>
</feature>
<gene>
    <name evidence="5" type="ORF">B9G98_02785</name>
</gene>
<dbReference type="PANTHER" id="PTHR28637">
    <property type="entry name" value="DNA REPLICATION FACTOR CDT1"/>
    <property type="match status" value="1"/>
</dbReference>
<feature type="domain" description="CDT1 Geminin-binding" evidence="3">
    <location>
        <begin position="2"/>
        <end position="64"/>
    </location>
</feature>
<dbReference type="GeneID" id="36516533"/>
<dbReference type="GO" id="GO:0070182">
    <property type="term" value="F:DNA polymerase binding"/>
    <property type="evidence" value="ECO:0007669"/>
    <property type="project" value="TreeGrafter"/>
</dbReference>
<dbReference type="InterPro" id="IPR014939">
    <property type="entry name" value="CDT1_Gemini-bd-like"/>
</dbReference>
<evidence type="ECO:0000256" key="2">
    <source>
        <dbReference type="ARBA" id="ARBA00023306"/>
    </source>
</evidence>
<dbReference type="Pfam" id="PF16679">
    <property type="entry name" value="CDT1_C"/>
    <property type="match status" value="1"/>
</dbReference>
<dbReference type="GO" id="GO:0030174">
    <property type="term" value="P:regulation of DNA-templated DNA replication initiation"/>
    <property type="evidence" value="ECO:0007669"/>
    <property type="project" value="InterPro"/>
</dbReference>
<dbReference type="Proteomes" id="UP000238350">
    <property type="component" value="Unassembled WGS sequence"/>
</dbReference>
<dbReference type="Gene3D" id="1.10.10.1420">
    <property type="entry name" value="DNA replication factor Cdt1, C-terminal WH domain"/>
    <property type="match status" value="1"/>
</dbReference>
<dbReference type="InterPro" id="IPR032054">
    <property type="entry name" value="Cdt1_C"/>
</dbReference>
<keyword evidence="6" id="KW-1185">Reference proteome</keyword>
<dbReference type="EMBL" id="NDIQ01000021">
    <property type="protein sequence ID" value="PRT55165.1"/>
    <property type="molecule type" value="Genomic_DNA"/>
</dbReference>